<dbReference type="GO" id="GO:0022857">
    <property type="term" value="F:transmembrane transporter activity"/>
    <property type="evidence" value="ECO:0007669"/>
    <property type="project" value="InterPro"/>
</dbReference>
<dbReference type="RefSeq" id="WP_166531994.1">
    <property type="nucleotide sequence ID" value="NZ_VNHW01000002.1"/>
</dbReference>
<dbReference type="AlphaFoldDB" id="A0A5S5D1U5"/>
<dbReference type="GO" id="GO:0015744">
    <property type="term" value="P:succinate transport"/>
    <property type="evidence" value="ECO:0007669"/>
    <property type="project" value="TreeGrafter"/>
</dbReference>
<evidence type="ECO:0000256" key="6">
    <source>
        <dbReference type="ARBA" id="ARBA00034125"/>
    </source>
</evidence>
<feature type="transmembrane region" description="Helical" evidence="7">
    <location>
        <begin position="278"/>
        <end position="296"/>
    </location>
</feature>
<evidence type="ECO:0000256" key="5">
    <source>
        <dbReference type="ARBA" id="ARBA00023136"/>
    </source>
</evidence>
<reference evidence="10 11" key="1">
    <citation type="submission" date="2019-07" db="EMBL/GenBank/DDBJ databases">
        <title>Genomic Encyclopedia of Archaeal and Bacterial Type Strains, Phase II (KMG-II): from individual species to whole genera.</title>
        <authorList>
            <person name="Goeker M."/>
        </authorList>
    </citation>
    <scope>NUCLEOTIDE SEQUENCE [LARGE SCALE GENOMIC DNA]</scope>
    <source>
        <strain evidence="10 11">DSM 46842</strain>
    </source>
</reference>
<keyword evidence="11" id="KW-1185">Reference proteome</keyword>
<evidence type="ECO:0000256" key="2">
    <source>
        <dbReference type="ARBA" id="ARBA00022475"/>
    </source>
</evidence>
<organism evidence="10 11">
    <name type="scientific">Blastococcus xanthinilyticus</name>
    <dbReference type="NCBI Taxonomy" id="1564164"/>
    <lineage>
        <taxon>Bacteria</taxon>
        <taxon>Bacillati</taxon>
        <taxon>Actinomycetota</taxon>
        <taxon>Actinomycetes</taxon>
        <taxon>Geodermatophilales</taxon>
        <taxon>Geodermatophilaceae</taxon>
        <taxon>Blastococcus</taxon>
    </lineage>
</organism>
<evidence type="ECO:0000256" key="4">
    <source>
        <dbReference type="ARBA" id="ARBA00022989"/>
    </source>
</evidence>
<dbReference type="InterPro" id="IPR010619">
    <property type="entry name" value="ThrE-like_N"/>
</dbReference>
<dbReference type="EMBL" id="VNHW01000002">
    <property type="protein sequence ID" value="TYP89961.1"/>
    <property type="molecule type" value="Genomic_DNA"/>
</dbReference>
<evidence type="ECO:0000313" key="11">
    <source>
        <dbReference type="Proteomes" id="UP000322499"/>
    </source>
</evidence>
<evidence type="ECO:0000259" key="9">
    <source>
        <dbReference type="Pfam" id="PF12821"/>
    </source>
</evidence>
<dbReference type="Pfam" id="PF12821">
    <property type="entry name" value="ThrE_2"/>
    <property type="match status" value="1"/>
</dbReference>
<accession>A0A5S5D1U5</accession>
<dbReference type="InterPro" id="IPR024528">
    <property type="entry name" value="ThrE_2"/>
</dbReference>
<comment type="similarity">
    <text evidence="6">Belongs to the ThrE exporter (TC 2.A.79) family.</text>
</comment>
<evidence type="ECO:0000256" key="3">
    <source>
        <dbReference type="ARBA" id="ARBA00022692"/>
    </source>
</evidence>
<evidence type="ECO:0000256" key="7">
    <source>
        <dbReference type="SAM" id="Phobius"/>
    </source>
</evidence>
<feature type="transmembrane region" description="Helical" evidence="7">
    <location>
        <begin position="203"/>
        <end position="226"/>
    </location>
</feature>
<keyword evidence="4 7" id="KW-1133">Transmembrane helix</keyword>
<dbReference type="PANTHER" id="PTHR34390:SF2">
    <property type="entry name" value="SUCCINATE TRANSPORTER SUBUNIT YJJP-RELATED"/>
    <property type="match status" value="1"/>
</dbReference>
<dbReference type="PANTHER" id="PTHR34390">
    <property type="entry name" value="UPF0442 PROTEIN YJJB-RELATED"/>
    <property type="match status" value="1"/>
</dbReference>
<feature type="transmembrane region" description="Helical" evidence="7">
    <location>
        <begin position="383"/>
        <end position="405"/>
    </location>
</feature>
<keyword evidence="2" id="KW-1003">Cell membrane</keyword>
<proteinExistence type="inferred from homology"/>
<feature type="transmembrane region" description="Helical" evidence="7">
    <location>
        <begin position="303"/>
        <end position="320"/>
    </location>
</feature>
<gene>
    <name evidence="10" type="ORF">BD833_102439</name>
</gene>
<name>A0A5S5D1U5_9ACTN</name>
<evidence type="ECO:0000259" key="8">
    <source>
        <dbReference type="Pfam" id="PF06738"/>
    </source>
</evidence>
<evidence type="ECO:0000313" key="10">
    <source>
        <dbReference type="EMBL" id="TYP89961.1"/>
    </source>
</evidence>
<dbReference type="InterPro" id="IPR050539">
    <property type="entry name" value="ThrE_Dicarb/AminoAcid_Exp"/>
</dbReference>
<feature type="transmembrane region" description="Helical" evidence="7">
    <location>
        <begin position="326"/>
        <end position="346"/>
    </location>
</feature>
<dbReference type="Pfam" id="PF06738">
    <property type="entry name" value="ThrE"/>
    <property type="match status" value="1"/>
</dbReference>
<comment type="caution">
    <text evidence="10">The sequence shown here is derived from an EMBL/GenBank/DDBJ whole genome shotgun (WGS) entry which is preliminary data.</text>
</comment>
<feature type="transmembrane region" description="Helical" evidence="7">
    <location>
        <begin position="135"/>
        <end position="163"/>
    </location>
</feature>
<evidence type="ECO:0000256" key="1">
    <source>
        <dbReference type="ARBA" id="ARBA00004651"/>
    </source>
</evidence>
<keyword evidence="3 7" id="KW-0812">Transmembrane</keyword>
<protein>
    <submittedName>
        <fullName evidence="10">Uncharacterized membrane protein YjjP (DUF1212 family)</fullName>
    </submittedName>
</protein>
<feature type="domain" description="Threonine/Serine exporter ThrE" evidence="9">
    <location>
        <begin position="283"/>
        <end position="407"/>
    </location>
</feature>
<feature type="transmembrane region" description="Helical" evidence="7">
    <location>
        <begin position="353"/>
        <end position="371"/>
    </location>
</feature>
<comment type="subcellular location">
    <subcellularLocation>
        <location evidence="1">Cell membrane</location>
        <topology evidence="1">Multi-pass membrane protein</topology>
    </subcellularLocation>
</comment>
<keyword evidence="5 7" id="KW-0472">Membrane</keyword>
<dbReference type="Proteomes" id="UP000322499">
    <property type="component" value="Unassembled WGS sequence"/>
</dbReference>
<feature type="domain" description="Threonine/serine exporter-like N-terminal" evidence="8">
    <location>
        <begin position="17"/>
        <end position="257"/>
    </location>
</feature>
<feature type="transmembrane region" description="Helical" evidence="7">
    <location>
        <begin position="175"/>
        <end position="197"/>
    </location>
</feature>
<feature type="transmembrane region" description="Helical" evidence="7">
    <location>
        <begin position="238"/>
        <end position="258"/>
    </location>
</feature>
<dbReference type="GO" id="GO:0005886">
    <property type="term" value="C:plasma membrane"/>
    <property type="evidence" value="ECO:0007669"/>
    <property type="project" value="UniProtKB-SubCell"/>
</dbReference>
<sequence>MSTPPTGPQDAYRAVELALRAGELLLSSGASAAEVTATCTAVARAGGLRGVECDITFTSITVSGHPADDDVPVSDLRLVQQRDLDYTRATVVHDIVGDLTEGRITPTEADHRLVAAGRARQRYPRAVVICARATLAASVAVLLGAGVLVTASAFGATVLVGLAIDGLGRRGLPAFFQNAVGGLIATVVALALVAADLGVRPPLVIAGGIVLLLPGVTLVGAVHDAITGFYVTASARAFETFLLTAGIISGVAVGLSLGVRLGVPVQMWEPATSGLDEVPLQLAAAAAISAAFAVTYHAPRRTLLPAAAAGALGWGVFVGLDRLELSPTLASAGAAVVIGLGSYALARRQRVPALVYVAAGIIPLLPGLAIYRGLRRLTEGDTLGGITLLGSAVTVGLALAAGALLGEYIGQALRRSRVPAERRLTGLLQARPVRRAQRGTADAQPG</sequence>